<dbReference type="PANTHER" id="PTHR43152:SF3">
    <property type="entry name" value="UVRABC SYSTEM PROTEIN A"/>
    <property type="match status" value="1"/>
</dbReference>
<evidence type="ECO:0000256" key="6">
    <source>
        <dbReference type="ARBA" id="ARBA00022763"/>
    </source>
</evidence>
<sequence>MADRLIVRGAREHNLRGVDVDLPRDSLIVFTGLSGSGKSSLAFDTIFAEGQRRYVESLSAYARQFLGQMDKPDVDFIEGLSPAVSIDQKSTNRNPRSTVGTITEVYDYLRLLYARAGTPHCPECGSVIARQTPQQIVDQVLEMEQGTRFQVLAPVVRTRKGEFVDLFNQLQTQGYSRARIDGVVHPLSEPPKLKKQEKHDIEVVVDRLAVKTSAKQRLTDSIETALRLADGIVVLDFVDREENDPERERRFSEKMACPNGHPIAVDDLEPRSFSFNSPYGACPECDGLGVRKEVDPELVVPDPLLSLADGAIAPWSSGQSAEYFLRLLSGLADAMGFDLDTPWKDLSAKARKAVIEGSEHQVHVKYRNRYGRTRSYYAEFEGVMPFLHRRLESTESEQMKERYEGYMRDVPCPACSGARLRPEILAVTLDHPRFGEKSIADVSAMSVGECSDYLSDLKLGAREAAIAGRVLKEVQARIAFLLDVGLEYLSLSRAAGSLSGGEAQRIRLATQIGSGLAGVLYVLDEPSIGLHQRDNRRLIDTLVRLRDLGNTLIVVEHDEDTIRMADWVVDIGPYAGEHGGNVVHSGTYKALLKNKDSLTGAYLSGRRALPVPAVRRPIDKKRQLKVVGAREHNLQNIDVAFPLGVLTAVTGVSGSGKSTLVNDILSTVLANKLNGARQVPGRHSRVTGLDDLDKLVQVDQSPIGRTPRSNPATYTGVFDKIRTLFAATTEAKVRGYQPGRFSFNVKGGRCEACSGDGTIKIEMNFLPDVYVPCEVCHGARYNRETLEVHYKGKNIAEVLDMPIEEAADFFEAVTSIHRYLKTLVEVGLGYVRLGQPATTLSGGEAQRVKLAAELQKRSNGRTIYILDEPTTGLHFEDIAKLLQVIDGLVDKGNSVIVIEHNLDVIKTADWIVDMGPEGGSGGGTVVAQGTPEDVAAVPESYTGKFLAEVLGA</sequence>
<dbReference type="PANTHER" id="PTHR43152">
    <property type="entry name" value="UVRABC SYSTEM PROTEIN A"/>
    <property type="match status" value="1"/>
</dbReference>
<evidence type="ECO:0000256" key="4">
    <source>
        <dbReference type="ARBA" id="ARBA00022737"/>
    </source>
</evidence>
<keyword evidence="2 18" id="KW-0963">Cytoplasm</keyword>
<dbReference type="NCBIfam" id="NF001503">
    <property type="entry name" value="PRK00349.1"/>
    <property type="match status" value="1"/>
</dbReference>
<keyword evidence="21" id="KW-1185">Reference proteome</keyword>
<dbReference type="GO" id="GO:0005737">
    <property type="term" value="C:cytoplasm"/>
    <property type="evidence" value="ECO:0007669"/>
    <property type="project" value="UniProtKB-SubCell"/>
</dbReference>
<dbReference type="GO" id="GO:0005524">
    <property type="term" value="F:ATP binding"/>
    <property type="evidence" value="ECO:0007669"/>
    <property type="project" value="UniProtKB-UniRule"/>
</dbReference>
<evidence type="ECO:0000313" key="20">
    <source>
        <dbReference type="EMBL" id="TWS22194.1"/>
    </source>
</evidence>
<keyword evidence="4 18" id="KW-0677">Repeat</keyword>
<keyword evidence="10 18" id="KW-0067">ATP-binding</keyword>
<dbReference type="GO" id="GO:0006289">
    <property type="term" value="P:nucleotide-excision repair"/>
    <property type="evidence" value="ECO:0007669"/>
    <property type="project" value="UniProtKB-UniRule"/>
</dbReference>
<reference evidence="20 21" key="1">
    <citation type="submission" date="2019-06" db="EMBL/GenBank/DDBJ databases">
        <authorList>
            <person name="Teng J.L.L."/>
            <person name="Lee H.H."/>
            <person name="Lau S.K.P."/>
            <person name="Woo P.C.Y."/>
        </authorList>
    </citation>
    <scope>NUCLEOTIDE SEQUENCE [LARGE SCALE GENOMIC DNA]</scope>
    <source>
        <strain evidence="20 21">HKU70</strain>
    </source>
</reference>
<keyword evidence="14 18" id="KW-0742">SOS response</keyword>
<evidence type="ECO:0000256" key="14">
    <source>
        <dbReference type="ARBA" id="ARBA00023236"/>
    </source>
</evidence>
<comment type="caution">
    <text evidence="20">The sequence shown here is derived from an EMBL/GenBank/DDBJ whole genome shotgun (WGS) entry which is preliminary data.</text>
</comment>
<evidence type="ECO:0000256" key="5">
    <source>
        <dbReference type="ARBA" id="ARBA00022741"/>
    </source>
</evidence>
<dbReference type="GO" id="GO:0009380">
    <property type="term" value="C:excinuclease repair complex"/>
    <property type="evidence" value="ECO:0007669"/>
    <property type="project" value="InterPro"/>
</dbReference>
<keyword evidence="13 18" id="KW-0234">DNA repair</keyword>
<dbReference type="HAMAP" id="MF_00205">
    <property type="entry name" value="UvrA"/>
    <property type="match status" value="1"/>
</dbReference>
<dbReference type="OrthoDB" id="9809851at2"/>
<dbReference type="CDD" id="cd03270">
    <property type="entry name" value="ABC_UvrA_I"/>
    <property type="match status" value="1"/>
</dbReference>
<evidence type="ECO:0000256" key="1">
    <source>
        <dbReference type="ARBA" id="ARBA00004496"/>
    </source>
</evidence>
<evidence type="ECO:0000256" key="16">
    <source>
        <dbReference type="ARBA" id="ARBA00039316"/>
    </source>
</evidence>
<evidence type="ECO:0000313" key="21">
    <source>
        <dbReference type="Proteomes" id="UP000319792"/>
    </source>
</evidence>
<evidence type="ECO:0000256" key="3">
    <source>
        <dbReference type="ARBA" id="ARBA00022723"/>
    </source>
</evidence>
<dbReference type="NCBIfam" id="TIGR00630">
    <property type="entry name" value="uvra"/>
    <property type="match status" value="1"/>
</dbReference>
<reference evidence="20 21" key="2">
    <citation type="submission" date="2019-08" db="EMBL/GenBank/DDBJ databases">
        <title>Tsukamurella conjunctivitidis sp. nov., Tsukamurella assacharolytica sp. nov. and Tsukamurella sputae sp. nov. isolated from patients with conjunctivitis, bacteraemia (lymphoma) and respiratory infection (sputum) in Hong Kong.</title>
        <authorList>
            <person name="Fok K.M.N."/>
            <person name="Fong J.Y.H."/>
        </authorList>
    </citation>
    <scope>NUCLEOTIDE SEQUENCE [LARGE SCALE GENOMIC DNA]</scope>
    <source>
        <strain evidence="20 21">HKU70</strain>
    </source>
</reference>
<comment type="function">
    <text evidence="18">The UvrABC repair system catalyzes the recognition and processing of DNA lesions. UvrA is an ATPase and a DNA-binding protein. A damage recognition complex composed of 2 UvrA and 2 UvrB subunits scans DNA for abnormalities. When the presence of a lesion has been verified by UvrB, the UvrA molecules dissociate.</text>
</comment>
<dbReference type="InterPro" id="IPR041552">
    <property type="entry name" value="UvrA_DNA-bd"/>
</dbReference>
<keyword evidence="20" id="KW-0378">Hydrolase</keyword>
<accession>A0A5C5RHT8</accession>
<gene>
    <name evidence="18 20" type="primary">uvrA</name>
    <name evidence="20" type="ORF">FK268_20665</name>
</gene>
<evidence type="ECO:0000256" key="8">
    <source>
        <dbReference type="ARBA" id="ARBA00022771"/>
    </source>
</evidence>
<dbReference type="GO" id="GO:0003677">
    <property type="term" value="F:DNA binding"/>
    <property type="evidence" value="ECO:0007669"/>
    <property type="project" value="UniProtKB-UniRule"/>
</dbReference>
<evidence type="ECO:0000256" key="15">
    <source>
        <dbReference type="ARBA" id="ARBA00038000"/>
    </source>
</evidence>
<feature type="domain" description="ABC transporter" evidence="19">
    <location>
        <begin position="618"/>
        <end position="947"/>
    </location>
</feature>
<keyword evidence="7 18" id="KW-0228">DNA excision</keyword>
<feature type="binding site" evidence="18">
    <location>
        <begin position="32"/>
        <end position="39"/>
    </location>
    <ligand>
        <name>ATP</name>
        <dbReference type="ChEBI" id="CHEBI:30616"/>
    </ligand>
</feature>
<dbReference type="EMBL" id="VIGV01000011">
    <property type="protein sequence ID" value="TWS22194.1"/>
    <property type="molecule type" value="Genomic_DNA"/>
</dbReference>
<evidence type="ECO:0000256" key="18">
    <source>
        <dbReference type="HAMAP-Rule" id="MF_00205"/>
    </source>
</evidence>
<dbReference type="Gene3D" id="1.10.8.280">
    <property type="entry name" value="ABC transporter ATPase domain-like"/>
    <property type="match status" value="1"/>
</dbReference>
<evidence type="ECO:0000256" key="13">
    <source>
        <dbReference type="ARBA" id="ARBA00023204"/>
    </source>
</evidence>
<dbReference type="PROSITE" id="PS00211">
    <property type="entry name" value="ABC_TRANSPORTER_1"/>
    <property type="match status" value="2"/>
</dbReference>
<organism evidence="20 21">
    <name type="scientific">Tsukamurella sputi</name>
    <dbReference type="NCBI Taxonomy" id="2591848"/>
    <lineage>
        <taxon>Bacteria</taxon>
        <taxon>Bacillati</taxon>
        <taxon>Actinomycetota</taxon>
        <taxon>Actinomycetes</taxon>
        <taxon>Mycobacteriales</taxon>
        <taxon>Tsukamurellaceae</taxon>
        <taxon>Tsukamurella</taxon>
    </lineage>
</organism>
<dbReference type="AlphaFoldDB" id="A0A5C5RHT8"/>
<keyword evidence="8 18" id="KW-0863">Zinc-finger</keyword>
<dbReference type="Gene3D" id="3.40.50.300">
    <property type="entry name" value="P-loop containing nucleotide triphosphate hydrolases"/>
    <property type="match status" value="2"/>
</dbReference>
<comment type="subunit">
    <text evidence="18">Forms a heterotetramer with UvrB during the search for lesions.</text>
</comment>
<dbReference type="GO" id="GO:0009381">
    <property type="term" value="F:excinuclease ABC activity"/>
    <property type="evidence" value="ECO:0007669"/>
    <property type="project" value="UniProtKB-UniRule"/>
</dbReference>
<evidence type="ECO:0000256" key="9">
    <source>
        <dbReference type="ARBA" id="ARBA00022833"/>
    </source>
</evidence>
<dbReference type="Pfam" id="PF17755">
    <property type="entry name" value="UvrA_DNA-bind"/>
    <property type="match status" value="1"/>
</dbReference>
<proteinExistence type="inferred from homology"/>
<dbReference type="InterPro" id="IPR013815">
    <property type="entry name" value="ATP_grasp_subdomain_1"/>
</dbReference>
<keyword evidence="3 18" id="KW-0479">Metal-binding</keyword>
<dbReference type="InterPro" id="IPR017871">
    <property type="entry name" value="ABC_transporter-like_CS"/>
</dbReference>
<dbReference type="Proteomes" id="UP000319792">
    <property type="component" value="Unassembled WGS sequence"/>
</dbReference>
<dbReference type="FunFam" id="1.20.1580.10:FF:000002">
    <property type="entry name" value="UvrABC system protein A"/>
    <property type="match status" value="1"/>
</dbReference>
<dbReference type="FunFam" id="1.20.1580.10:FF:000001">
    <property type="entry name" value="UvrABC system protein A"/>
    <property type="match status" value="2"/>
</dbReference>
<dbReference type="Gene3D" id="3.30.1490.20">
    <property type="entry name" value="ATP-grasp fold, A domain"/>
    <property type="match status" value="1"/>
</dbReference>
<dbReference type="InterPro" id="IPR004602">
    <property type="entry name" value="UvrA"/>
</dbReference>
<dbReference type="Gene3D" id="1.20.1580.10">
    <property type="entry name" value="ABC transporter ATPase like domain"/>
    <property type="match status" value="2"/>
</dbReference>
<comment type="caution">
    <text evidence="18">Lacks conserved residue(s) required for the propagation of feature annotation.</text>
</comment>
<dbReference type="SUPFAM" id="SSF52540">
    <property type="entry name" value="P-loop containing nucleoside triphosphate hydrolases"/>
    <property type="match status" value="2"/>
</dbReference>
<dbReference type="InterPro" id="IPR041102">
    <property type="entry name" value="UvrA_inter"/>
</dbReference>
<evidence type="ECO:0000256" key="7">
    <source>
        <dbReference type="ARBA" id="ARBA00022769"/>
    </source>
</evidence>
<dbReference type="GO" id="GO:0008270">
    <property type="term" value="F:zinc ion binding"/>
    <property type="evidence" value="ECO:0007669"/>
    <property type="project" value="UniProtKB-UniRule"/>
</dbReference>
<feature type="zinc finger region" description="C4-type" evidence="18">
    <location>
        <begin position="750"/>
        <end position="776"/>
    </location>
</feature>
<dbReference type="RefSeq" id="WP_146437349.1">
    <property type="nucleotide sequence ID" value="NZ_VIGV01000011.1"/>
</dbReference>
<dbReference type="InterPro" id="IPR027417">
    <property type="entry name" value="P-loop_NTPase"/>
</dbReference>
<evidence type="ECO:0000256" key="10">
    <source>
        <dbReference type="ARBA" id="ARBA00022840"/>
    </source>
</evidence>
<evidence type="ECO:0000256" key="12">
    <source>
        <dbReference type="ARBA" id="ARBA00023125"/>
    </source>
</evidence>
<dbReference type="GO" id="GO:0016887">
    <property type="term" value="F:ATP hydrolysis activity"/>
    <property type="evidence" value="ECO:0007669"/>
    <property type="project" value="InterPro"/>
</dbReference>
<keyword evidence="6 18" id="KW-0227">DNA damage</keyword>
<dbReference type="PROSITE" id="PS50893">
    <property type="entry name" value="ABC_TRANSPORTER_2"/>
    <property type="match status" value="1"/>
</dbReference>
<feature type="binding site" evidence="18">
    <location>
        <begin position="651"/>
        <end position="658"/>
    </location>
    <ligand>
        <name>ATP</name>
        <dbReference type="ChEBI" id="CHEBI:30616"/>
    </ligand>
</feature>
<name>A0A5C5RHT8_9ACTN</name>
<dbReference type="CDD" id="cd03271">
    <property type="entry name" value="ABC_UvrA_II"/>
    <property type="match status" value="1"/>
</dbReference>
<dbReference type="GO" id="GO:0009432">
    <property type="term" value="P:SOS response"/>
    <property type="evidence" value="ECO:0007669"/>
    <property type="project" value="UniProtKB-UniRule"/>
</dbReference>
<comment type="subcellular location">
    <subcellularLocation>
        <location evidence="1 18">Cytoplasm</location>
    </subcellularLocation>
</comment>
<comment type="similarity">
    <text evidence="15 18">Belongs to the ABC transporter superfamily. UvrA family.</text>
</comment>
<keyword evidence="12 18" id="KW-0238">DNA-binding</keyword>
<dbReference type="Pfam" id="PF17760">
    <property type="entry name" value="UvrA_inter"/>
    <property type="match status" value="1"/>
</dbReference>
<protein>
    <recommendedName>
        <fullName evidence="16 18">UvrABC system protein A</fullName>
        <shortName evidence="18">UvrA protein</shortName>
    </recommendedName>
    <alternativeName>
        <fullName evidence="17 18">Excinuclease ABC subunit A</fullName>
    </alternativeName>
</protein>
<keyword evidence="9 18" id="KW-0862">Zinc</keyword>
<evidence type="ECO:0000256" key="2">
    <source>
        <dbReference type="ARBA" id="ARBA00022490"/>
    </source>
</evidence>
<evidence type="ECO:0000256" key="17">
    <source>
        <dbReference type="ARBA" id="ARBA00042156"/>
    </source>
</evidence>
<evidence type="ECO:0000256" key="11">
    <source>
        <dbReference type="ARBA" id="ARBA00022881"/>
    </source>
</evidence>
<evidence type="ECO:0000259" key="19">
    <source>
        <dbReference type="PROSITE" id="PS50893"/>
    </source>
</evidence>
<dbReference type="InterPro" id="IPR003439">
    <property type="entry name" value="ABC_transporter-like_ATP-bd"/>
</dbReference>
<keyword evidence="5 18" id="KW-0547">Nucleotide-binding</keyword>
<keyword evidence="11 18" id="KW-0267">Excision nuclease</keyword>